<protein>
    <recommendedName>
        <fullName evidence="2">3-keto-alpha-glucoside-1,2-lyase/3-keto-2-hydroxy-glucal hydratase domain-containing protein</fullName>
    </recommendedName>
</protein>
<reference evidence="3" key="1">
    <citation type="journal article" date="2021" name="Nat. Commun.">
        <title>Genetic determinants of endophytism in the Arabidopsis root mycobiome.</title>
        <authorList>
            <person name="Mesny F."/>
            <person name="Miyauchi S."/>
            <person name="Thiergart T."/>
            <person name="Pickel B."/>
            <person name="Atanasova L."/>
            <person name="Karlsson M."/>
            <person name="Huettel B."/>
            <person name="Barry K.W."/>
            <person name="Haridas S."/>
            <person name="Chen C."/>
            <person name="Bauer D."/>
            <person name="Andreopoulos W."/>
            <person name="Pangilinan J."/>
            <person name="LaButti K."/>
            <person name="Riley R."/>
            <person name="Lipzen A."/>
            <person name="Clum A."/>
            <person name="Drula E."/>
            <person name="Henrissat B."/>
            <person name="Kohler A."/>
            <person name="Grigoriev I.V."/>
            <person name="Martin F.M."/>
            <person name="Hacquard S."/>
        </authorList>
    </citation>
    <scope>NUCLEOTIDE SEQUENCE</scope>
    <source>
        <strain evidence="3">MPI-SDFR-AT-0120</strain>
    </source>
</reference>
<feature type="chain" id="PRO_5035456295" description="3-keto-alpha-glucoside-1,2-lyase/3-keto-2-hydroxy-glucal hydratase domain-containing protein" evidence="1">
    <location>
        <begin position="19"/>
        <end position="236"/>
    </location>
</feature>
<evidence type="ECO:0000256" key="1">
    <source>
        <dbReference type="SAM" id="SignalP"/>
    </source>
</evidence>
<sequence>MKFTALSAAFALISCAYAQDNDPAQNGTTNPWNHPYLVSIFDGKTLTGWTPSDDGMYAVKDDSIWSTGKARGWIYYNKPVDTFRWIFTLRQIAATKGTHPPCVLYWGDPASKDALAGLQFEPPQAGVWDYRKGKNKYPVNKVINKPKNADRKVWNQCEVIANATTGLASMACCAVVAGATKPCIAQEIVQINEPTAARLGVIALQAHNAGLQDEYKDIYLEYPVVHKPGKFITTGP</sequence>
<proteinExistence type="predicted"/>
<dbReference type="GO" id="GO:0016787">
    <property type="term" value="F:hydrolase activity"/>
    <property type="evidence" value="ECO:0007669"/>
    <property type="project" value="InterPro"/>
</dbReference>
<dbReference type="Gene3D" id="2.60.120.560">
    <property type="entry name" value="Exo-inulinase, domain 1"/>
    <property type="match status" value="1"/>
</dbReference>
<dbReference type="EMBL" id="JAGMVJ010000002">
    <property type="protein sequence ID" value="KAH7093147.1"/>
    <property type="molecule type" value="Genomic_DNA"/>
</dbReference>
<name>A0A8K0REI9_9PLEO</name>
<feature type="domain" description="3-keto-alpha-glucoside-1,2-lyase/3-keto-2-hydroxy-glucal hydratase" evidence="2">
    <location>
        <begin position="38"/>
        <end position="220"/>
    </location>
</feature>
<dbReference type="AlphaFoldDB" id="A0A8K0REI9"/>
<gene>
    <name evidence="3" type="ORF">FB567DRAFT_587592</name>
</gene>
<accession>A0A8K0REI9</accession>
<dbReference type="PROSITE" id="PS51257">
    <property type="entry name" value="PROKAR_LIPOPROTEIN"/>
    <property type="match status" value="1"/>
</dbReference>
<feature type="signal peptide" evidence="1">
    <location>
        <begin position="1"/>
        <end position="18"/>
    </location>
</feature>
<comment type="caution">
    <text evidence="3">The sequence shown here is derived from an EMBL/GenBank/DDBJ whole genome shotgun (WGS) entry which is preliminary data.</text>
</comment>
<evidence type="ECO:0000313" key="4">
    <source>
        <dbReference type="Proteomes" id="UP000813461"/>
    </source>
</evidence>
<organism evidence="3 4">
    <name type="scientific">Paraphoma chrysanthemicola</name>
    <dbReference type="NCBI Taxonomy" id="798071"/>
    <lineage>
        <taxon>Eukaryota</taxon>
        <taxon>Fungi</taxon>
        <taxon>Dikarya</taxon>
        <taxon>Ascomycota</taxon>
        <taxon>Pezizomycotina</taxon>
        <taxon>Dothideomycetes</taxon>
        <taxon>Pleosporomycetidae</taxon>
        <taxon>Pleosporales</taxon>
        <taxon>Pleosporineae</taxon>
        <taxon>Phaeosphaeriaceae</taxon>
        <taxon>Paraphoma</taxon>
    </lineage>
</organism>
<evidence type="ECO:0000313" key="3">
    <source>
        <dbReference type="EMBL" id="KAH7093147.1"/>
    </source>
</evidence>
<keyword evidence="4" id="KW-1185">Reference proteome</keyword>
<evidence type="ECO:0000259" key="2">
    <source>
        <dbReference type="Pfam" id="PF06439"/>
    </source>
</evidence>
<keyword evidence="1" id="KW-0732">Signal</keyword>
<dbReference type="Pfam" id="PF06439">
    <property type="entry name" value="3keto-disac_hyd"/>
    <property type="match status" value="1"/>
</dbReference>
<dbReference type="Proteomes" id="UP000813461">
    <property type="component" value="Unassembled WGS sequence"/>
</dbReference>
<dbReference type="InterPro" id="IPR010496">
    <property type="entry name" value="AL/BT2_dom"/>
</dbReference>